<name>A0A6G1HYP1_9PEZI</name>
<keyword evidence="2" id="KW-1185">Reference proteome</keyword>
<protein>
    <recommendedName>
        <fullName evidence="3">ACT domain-containing protein</fullName>
    </recommendedName>
</protein>
<proteinExistence type="predicted"/>
<gene>
    <name evidence="1" type="ORF">EJ06DRAFT_415075</name>
</gene>
<evidence type="ECO:0000313" key="2">
    <source>
        <dbReference type="Proteomes" id="UP000799640"/>
    </source>
</evidence>
<sequence length="149" mass="16746">MITSSSKAFWLWKKDVQVFSLTWQTMADDGVLVAQKQMLQLPCCSNEPVAQAVRIQMAENGLIVDSRVGAEAKWRKDIHIKVSIELLSLGLDFLEELNERGLSLTTTRRLEDGAQFGVFVLTVSQPDSNQLLSIFESMQCIESIGKLRE</sequence>
<dbReference type="AlphaFoldDB" id="A0A6G1HYP1"/>
<evidence type="ECO:0008006" key="3">
    <source>
        <dbReference type="Google" id="ProtNLM"/>
    </source>
</evidence>
<dbReference type="Proteomes" id="UP000799640">
    <property type="component" value="Unassembled WGS sequence"/>
</dbReference>
<reference evidence="1" key="1">
    <citation type="journal article" date="2020" name="Stud. Mycol.">
        <title>101 Dothideomycetes genomes: a test case for predicting lifestyles and emergence of pathogens.</title>
        <authorList>
            <person name="Haridas S."/>
            <person name="Albert R."/>
            <person name="Binder M."/>
            <person name="Bloem J."/>
            <person name="Labutti K."/>
            <person name="Salamov A."/>
            <person name="Andreopoulos B."/>
            <person name="Baker S."/>
            <person name="Barry K."/>
            <person name="Bills G."/>
            <person name="Bluhm B."/>
            <person name="Cannon C."/>
            <person name="Castanera R."/>
            <person name="Culley D."/>
            <person name="Daum C."/>
            <person name="Ezra D."/>
            <person name="Gonzalez J."/>
            <person name="Henrissat B."/>
            <person name="Kuo A."/>
            <person name="Liang C."/>
            <person name="Lipzen A."/>
            <person name="Lutzoni F."/>
            <person name="Magnuson J."/>
            <person name="Mondo S."/>
            <person name="Nolan M."/>
            <person name="Ohm R."/>
            <person name="Pangilinan J."/>
            <person name="Park H.-J."/>
            <person name="Ramirez L."/>
            <person name="Alfaro M."/>
            <person name="Sun H."/>
            <person name="Tritt A."/>
            <person name="Yoshinaga Y."/>
            <person name="Zwiers L.-H."/>
            <person name="Turgeon B."/>
            <person name="Goodwin S."/>
            <person name="Spatafora J."/>
            <person name="Crous P."/>
            <person name="Grigoriev I."/>
        </authorList>
    </citation>
    <scope>NUCLEOTIDE SEQUENCE</scope>
    <source>
        <strain evidence="1">CBS 262.69</strain>
    </source>
</reference>
<evidence type="ECO:0000313" key="1">
    <source>
        <dbReference type="EMBL" id="KAF2400957.1"/>
    </source>
</evidence>
<accession>A0A6G1HYP1</accession>
<dbReference type="EMBL" id="ML996694">
    <property type="protein sequence ID" value="KAF2400957.1"/>
    <property type="molecule type" value="Genomic_DNA"/>
</dbReference>
<organism evidence="1 2">
    <name type="scientific">Trichodelitschia bisporula</name>
    <dbReference type="NCBI Taxonomy" id="703511"/>
    <lineage>
        <taxon>Eukaryota</taxon>
        <taxon>Fungi</taxon>
        <taxon>Dikarya</taxon>
        <taxon>Ascomycota</taxon>
        <taxon>Pezizomycotina</taxon>
        <taxon>Dothideomycetes</taxon>
        <taxon>Dothideomycetes incertae sedis</taxon>
        <taxon>Phaeotrichales</taxon>
        <taxon>Phaeotrichaceae</taxon>
        <taxon>Trichodelitschia</taxon>
    </lineage>
</organism>